<evidence type="ECO:0000313" key="3">
    <source>
        <dbReference type="EMBL" id="SHN42696.1"/>
    </source>
</evidence>
<organism evidence="3 4">
    <name type="scientific">Cryptosporangium aurantiacum</name>
    <dbReference type="NCBI Taxonomy" id="134849"/>
    <lineage>
        <taxon>Bacteria</taxon>
        <taxon>Bacillati</taxon>
        <taxon>Actinomycetota</taxon>
        <taxon>Actinomycetes</taxon>
        <taxon>Cryptosporangiales</taxon>
        <taxon>Cryptosporangiaceae</taxon>
        <taxon>Cryptosporangium</taxon>
    </lineage>
</organism>
<feature type="signal peptide" evidence="2">
    <location>
        <begin position="1"/>
        <end position="43"/>
    </location>
</feature>
<reference evidence="3 4" key="1">
    <citation type="submission" date="2016-11" db="EMBL/GenBank/DDBJ databases">
        <authorList>
            <person name="Jaros S."/>
            <person name="Januszkiewicz K."/>
            <person name="Wedrychowicz H."/>
        </authorList>
    </citation>
    <scope>NUCLEOTIDE SEQUENCE [LARGE SCALE GENOMIC DNA]</scope>
    <source>
        <strain evidence="3 4">DSM 46144</strain>
    </source>
</reference>
<proteinExistence type="predicted"/>
<accession>A0A1M7R8X4</accession>
<dbReference type="EMBL" id="FRCS01000008">
    <property type="protein sequence ID" value="SHN42696.1"/>
    <property type="molecule type" value="Genomic_DNA"/>
</dbReference>
<feature type="chain" id="PRO_5038727631" evidence="2">
    <location>
        <begin position="44"/>
        <end position="142"/>
    </location>
</feature>
<keyword evidence="4" id="KW-1185">Reference proteome</keyword>
<evidence type="ECO:0000256" key="2">
    <source>
        <dbReference type="SAM" id="SignalP"/>
    </source>
</evidence>
<gene>
    <name evidence="3" type="ORF">SAMN05443668_108303</name>
</gene>
<dbReference type="STRING" id="134849.SAMN05443668_108303"/>
<protein>
    <submittedName>
        <fullName evidence="3">Uncharacterized protein</fullName>
    </submittedName>
</protein>
<dbReference type="Proteomes" id="UP000184440">
    <property type="component" value="Unassembled WGS sequence"/>
</dbReference>
<keyword evidence="2" id="KW-0732">Signal</keyword>
<feature type="region of interest" description="Disordered" evidence="1">
    <location>
        <begin position="113"/>
        <end position="142"/>
    </location>
</feature>
<sequence>MPHATAGHVPLVVRAAARLVLTLCAALLATAGLGVATASPTSAAPSSGAPSSGAAPAVVRAAVHGAVTGTANRQRPQSRHENSAPAYRAHPDALPLGTTVTGVDVADPLLPAGRALTGAPTRAPPAPTGLPDTRAPPTSGHF</sequence>
<dbReference type="AlphaFoldDB" id="A0A1M7R8X4"/>
<feature type="region of interest" description="Disordered" evidence="1">
    <location>
        <begin position="37"/>
        <end position="99"/>
    </location>
</feature>
<feature type="compositionally biased region" description="Low complexity" evidence="1">
    <location>
        <begin position="37"/>
        <end position="71"/>
    </location>
</feature>
<evidence type="ECO:0000256" key="1">
    <source>
        <dbReference type="SAM" id="MobiDB-lite"/>
    </source>
</evidence>
<name>A0A1M7R8X4_9ACTN</name>
<dbReference type="RefSeq" id="WP_073260529.1">
    <property type="nucleotide sequence ID" value="NZ_FRCS01000008.1"/>
</dbReference>
<evidence type="ECO:0000313" key="4">
    <source>
        <dbReference type="Proteomes" id="UP000184440"/>
    </source>
</evidence>